<dbReference type="PANTHER" id="PTHR41252">
    <property type="entry name" value="BLR2505 PROTEIN"/>
    <property type="match status" value="1"/>
</dbReference>
<dbReference type="PANTHER" id="PTHR41252:SF1">
    <property type="entry name" value="BLR2505 PROTEIN"/>
    <property type="match status" value="1"/>
</dbReference>
<dbReference type="Pfam" id="PF12680">
    <property type="entry name" value="SnoaL_2"/>
    <property type="match status" value="1"/>
</dbReference>
<keyword evidence="3" id="KW-1185">Reference proteome</keyword>
<dbReference type="SUPFAM" id="SSF54427">
    <property type="entry name" value="NTF2-like"/>
    <property type="match status" value="1"/>
</dbReference>
<evidence type="ECO:0000313" key="3">
    <source>
        <dbReference type="Proteomes" id="UP001055658"/>
    </source>
</evidence>
<name>A0ABY4V914_9GAMM</name>
<dbReference type="EMBL" id="CP092418">
    <property type="protein sequence ID" value="USD20779.1"/>
    <property type="molecule type" value="Genomic_DNA"/>
</dbReference>
<accession>A0ABY4V914</accession>
<reference evidence="2" key="1">
    <citation type="submission" date="2022-02" db="EMBL/GenBank/DDBJ databases">
        <title>Coral-associated bacteria.</title>
        <authorList>
            <person name="Tang K."/>
            <person name="Wang X."/>
        </authorList>
    </citation>
    <scope>NUCLEOTIDE SEQUENCE</scope>
    <source>
        <strain evidence="2">SCSIO 43006</strain>
    </source>
</reference>
<evidence type="ECO:0000259" key="1">
    <source>
        <dbReference type="Pfam" id="PF12680"/>
    </source>
</evidence>
<feature type="domain" description="SnoaL-like" evidence="1">
    <location>
        <begin position="15"/>
        <end position="113"/>
    </location>
</feature>
<sequence length="131" mass="14954">MLERKTVEEVFNVLRTDPQPFLERVADNVHWVIKGTHAMAGEYTSKRELVERAFHGIGKVLQGGKVMMEVKRILIDGDYAVVEMESTCIALNGRRYNNTYCWIVKFENDLITEGTAYVDSALVQQVLDENS</sequence>
<organism evidence="2 3">
    <name type="scientific">Microbulbifer variabilis</name>
    <dbReference type="NCBI Taxonomy" id="266805"/>
    <lineage>
        <taxon>Bacteria</taxon>
        <taxon>Pseudomonadati</taxon>
        <taxon>Pseudomonadota</taxon>
        <taxon>Gammaproteobacteria</taxon>
        <taxon>Cellvibrionales</taxon>
        <taxon>Microbulbiferaceae</taxon>
        <taxon>Microbulbifer</taxon>
    </lineage>
</organism>
<evidence type="ECO:0000313" key="2">
    <source>
        <dbReference type="EMBL" id="USD20779.1"/>
    </source>
</evidence>
<proteinExistence type="predicted"/>
<dbReference type="InterPro" id="IPR037401">
    <property type="entry name" value="SnoaL-like"/>
</dbReference>
<dbReference type="RefSeq" id="WP_252083185.1">
    <property type="nucleotide sequence ID" value="NZ_CP092418.1"/>
</dbReference>
<protein>
    <submittedName>
        <fullName evidence="2">Nuclear transport factor 2 family protein</fullName>
    </submittedName>
</protein>
<dbReference type="Gene3D" id="3.10.450.50">
    <property type="match status" value="1"/>
</dbReference>
<gene>
    <name evidence="2" type="ORF">MJO52_17170</name>
</gene>
<dbReference type="InterPro" id="IPR032710">
    <property type="entry name" value="NTF2-like_dom_sf"/>
</dbReference>
<dbReference type="Proteomes" id="UP001055658">
    <property type="component" value="Chromosome"/>
</dbReference>